<name>A0AAD8NIV0_TARER</name>
<dbReference type="AlphaFoldDB" id="A0AAD8NIV0"/>
<keyword evidence="2" id="KW-1185">Reference proteome</keyword>
<comment type="caution">
    <text evidence="1">The sequence shown here is derived from an EMBL/GenBank/DDBJ whole genome shotgun (WGS) entry which is preliminary data.</text>
</comment>
<dbReference type="Proteomes" id="UP001229421">
    <property type="component" value="Unassembled WGS sequence"/>
</dbReference>
<protein>
    <submittedName>
        <fullName evidence="1">Uncharacterized protein</fullName>
    </submittedName>
</protein>
<evidence type="ECO:0000313" key="2">
    <source>
        <dbReference type="Proteomes" id="UP001229421"/>
    </source>
</evidence>
<evidence type="ECO:0000313" key="1">
    <source>
        <dbReference type="EMBL" id="KAK1410522.1"/>
    </source>
</evidence>
<reference evidence="1" key="1">
    <citation type="journal article" date="2023" name="bioRxiv">
        <title>Improved chromosome-level genome assembly for marigold (Tagetes erecta).</title>
        <authorList>
            <person name="Jiang F."/>
            <person name="Yuan L."/>
            <person name="Wang S."/>
            <person name="Wang H."/>
            <person name="Xu D."/>
            <person name="Wang A."/>
            <person name="Fan W."/>
        </authorList>
    </citation>
    <scope>NUCLEOTIDE SEQUENCE</scope>
    <source>
        <strain evidence="1">WSJ</strain>
        <tissue evidence="1">Leaf</tissue>
    </source>
</reference>
<dbReference type="EMBL" id="JAUHHV010000010">
    <property type="protein sequence ID" value="KAK1410522.1"/>
    <property type="molecule type" value="Genomic_DNA"/>
</dbReference>
<organism evidence="1 2">
    <name type="scientific">Tagetes erecta</name>
    <name type="common">African marigold</name>
    <dbReference type="NCBI Taxonomy" id="13708"/>
    <lineage>
        <taxon>Eukaryota</taxon>
        <taxon>Viridiplantae</taxon>
        <taxon>Streptophyta</taxon>
        <taxon>Embryophyta</taxon>
        <taxon>Tracheophyta</taxon>
        <taxon>Spermatophyta</taxon>
        <taxon>Magnoliopsida</taxon>
        <taxon>eudicotyledons</taxon>
        <taxon>Gunneridae</taxon>
        <taxon>Pentapetalae</taxon>
        <taxon>asterids</taxon>
        <taxon>campanulids</taxon>
        <taxon>Asterales</taxon>
        <taxon>Asteraceae</taxon>
        <taxon>Asteroideae</taxon>
        <taxon>Heliantheae alliance</taxon>
        <taxon>Tageteae</taxon>
        <taxon>Tagetes</taxon>
    </lineage>
</organism>
<gene>
    <name evidence="1" type="ORF">QVD17_37059</name>
</gene>
<sequence>MMVGILGTVVGFLRNAWRLICLIVKKHPKLETGRESTWNLIWLESLTETSCNVTQTSINYVFGLISLAVGVYEEESEALQLLKTEEKLTSEKVVQTLQLQKLISEFLDKLDVEAQNIMRGSPNTIKRGNGSASEKHDQALQLQKRMIKREMGNTKFLVELIRRYPHLMWKLGSMKDLITSLRDVDENNMLHLAGKSATIEQRRFNTTSIVQKTLSQLQHNSIQFAQERTDHESSSSYREIIFFIQFID</sequence>
<proteinExistence type="predicted"/>
<accession>A0AAD8NIV0</accession>